<feature type="domain" description="HTH marR-type" evidence="4">
    <location>
        <begin position="8"/>
        <end position="138"/>
    </location>
</feature>
<organism evidence="5 6">
    <name type="scientific">Tatumella morbirosei</name>
    <dbReference type="NCBI Taxonomy" id="642227"/>
    <lineage>
        <taxon>Bacteria</taxon>
        <taxon>Pseudomonadati</taxon>
        <taxon>Pseudomonadota</taxon>
        <taxon>Gammaproteobacteria</taxon>
        <taxon>Enterobacterales</taxon>
        <taxon>Erwiniaceae</taxon>
        <taxon>Tatumella</taxon>
    </lineage>
</organism>
<name>A0A095UZK1_9GAMM</name>
<dbReference type="OrthoDB" id="9806864at2"/>
<evidence type="ECO:0000256" key="1">
    <source>
        <dbReference type="ARBA" id="ARBA00023015"/>
    </source>
</evidence>
<evidence type="ECO:0000259" key="4">
    <source>
        <dbReference type="PROSITE" id="PS50995"/>
    </source>
</evidence>
<reference evidence="5" key="1">
    <citation type="submission" date="2014-12" db="EMBL/GenBank/DDBJ databases">
        <title>The draft genome of the Tatumella morbirosei type strain, LMG23360T isolated from pineapple rot.</title>
        <authorList>
            <person name="Smits T.H."/>
            <person name="Palmer M."/>
            <person name="Venter S.N."/>
            <person name="Duffy B."/>
            <person name="Steenkamp E.T."/>
            <person name="Chan W.Y."/>
            <person name="Coutinho T.A."/>
            <person name="Coetzee M.P."/>
            <person name="De Maayer P."/>
        </authorList>
    </citation>
    <scope>NUCLEOTIDE SEQUENCE [LARGE SCALE GENOMIC DNA]</scope>
    <source>
        <strain evidence="5">LMG 23360</strain>
    </source>
</reference>
<gene>
    <name evidence="5" type="ORF">HA49_01710</name>
</gene>
<dbReference type="GO" id="GO:0003677">
    <property type="term" value="F:DNA binding"/>
    <property type="evidence" value="ECO:0007669"/>
    <property type="project" value="UniProtKB-KW"/>
</dbReference>
<proteinExistence type="predicted"/>
<keyword evidence="6" id="KW-1185">Reference proteome</keyword>
<dbReference type="eggNOG" id="COG1846">
    <property type="taxonomic scope" value="Bacteria"/>
</dbReference>
<dbReference type="PRINTS" id="PR00598">
    <property type="entry name" value="HTHMARR"/>
</dbReference>
<dbReference type="STRING" id="642227.HA49_01710"/>
<comment type="caution">
    <text evidence="5">The sequence shown here is derived from an EMBL/GenBank/DDBJ whole genome shotgun (WGS) entry which is preliminary data.</text>
</comment>
<dbReference type="AlphaFoldDB" id="A0A095UZK1"/>
<dbReference type="PANTHER" id="PTHR42756:SF1">
    <property type="entry name" value="TRANSCRIPTIONAL REPRESSOR OF EMRAB OPERON"/>
    <property type="match status" value="1"/>
</dbReference>
<protein>
    <submittedName>
        <fullName evidence="5">MarR family transcriptional regulator</fullName>
    </submittedName>
</protein>
<dbReference type="SMART" id="SM00347">
    <property type="entry name" value="HTH_MARR"/>
    <property type="match status" value="1"/>
</dbReference>
<evidence type="ECO:0000313" key="6">
    <source>
        <dbReference type="Proteomes" id="UP000029577"/>
    </source>
</evidence>
<keyword evidence="3" id="KW-0804">Transcription</keyword>
<dbReference type="EMBL" id="JPKR02000005">
    <property type="protein sequence ID" value="KGD79708.1"/>
    <property type="molecule type" value="Genomic_DNA"/>
</dbReference>
<dbReference type="Proteomes" id="UP000029577">
    <property type="component" value="Unassembled WGS sequence"/>
</dbReference>
<dbReference type="SUPFAM" id="SSF46785">
    <property type="entry name" value="Winged helix' DNA-binding domain"/>
    <property type="match status" value="1"/>
</dbReference>
<keyword evidence="2" id="KW-0238">DNA-binding</keyword>
<sequence>MNEINKLDNILCFSLYSVTNALMRQYRPYLKEFDLTYPQFVVLLALYEQDNISLKELGEKTLFDSGTLTPLVQKLEAKGYLNRVPVPEDERVKKALLTEKARVLQTRISDIPNQLRCSISMNDQQLTTLRQLSHQLLEDL</sequence>
<dbReference type="PANTHER" id="PTHR42756">
    <property type="entry name" value="TRANSCRIPTIONAL REGULATOR, MARR"/>
    <property type="match status" value="1"/>
</dbReference>
<accession>A0A095UZK1</accession>
<dbReference type="GO" id="GO:0003700">
    <property type="term" value="F:DNA-binding transcription factor activity"/>
    <property type="evidence" value="ECO:0007669"/>
    <property type="project" value="InterPro"/>
</dbReference>
<evidence type="ECO:0000256" key="2">
    <source>
        <dbReference type="ARBA" id="ARBA00023125"/>
    </source>
</evidence>
<dbReference type="PROSITE" id="PS50995">
    <property type="entry name" value="HTH_MARR_2"/>
    <property type="match status" value="1"/>
</dbReference>
<dbReference type="InterPro" id="IPR036390">
    <property type="entry name" value="WH_DNA-bd_sf"/>
</dbReference>
<evidence type="ECO:0000256" key="3">
    <source>
        <dbReference type="ARBA" id="ARBA00023163"/>
    </source>
</evidence>
<keyword evidence="1" id="KW-0805">Transcription regulation</keyword>
<dbReference type="InterPro" id="IPR000835">
    <property type="entry name" value="HTH_MarR-typ"/>
</dbReference>
<evidence type="ECO:0000313" key="5">
    <source>
        <dbReference type="EMBL" id="KGD79708.1"/>
    </source>
</evidence>
<dbReference type="Pfam" id="PF01047">
    <property type="entry name" value="MarR"/>
    <property type="match status" value="1"/>
</dbReference>
<dbReference type="Gene3D" id="1.10.10.10">
    <property type="entry name" value="Winged helix-like DNA-binding domain superfamily/Winged helix DNA-binding domain"/>
    <property type="match status" value="1"/>
</dbReference>
<dbReference type="RefSeq" id="WP_038016117.1">
    <property type="nucleotide sequence ID" value="NZ_JPKR02000005.1"/>
</dbReference>
<dbReference type="InterPro" id="IPR036388">
    <property type="entry name" value="WH-like_DNA-bd_sf"/>
</dbReference>